<name>A0A2P2JI98_RHIMU</name>
<dbReference type="AlphaFoldDB" id="A0A2P2JI98"/>
<dbReference type="EMBL" id="GGEC01012710">
    <property type="protein sequence ID" value="MBW93193.1"/>
    <property type="molecule type" value="Transcribed_RNA"/>
</dbReference>
<protein>
    <submittedName>
        <fullName evidence="1">Uncharacterized protein</fullName>
    </submittedName>
</protein>
<evidence type="ECO:0000313" key="1">
    <source>
        <dbReference type="EMBL" id="MBW93193.1"/>
    </source>
</evidence>
<accession>A0A2P2JI98</accession>
<proteinExistence type="predicted"/>
<reference evidence="1" key="1">
    <citation type="submission" date="2018-02" db="EMBL/GenBank/DDBJ databases">
        <title>Rhizophora mucronata_Transcriptome.</title>
        <authorList>
            <person name="Meera S.P."/>
            <person name="Sreeshan A."/>
            <person name="Augustine A."/>
        </authorList>
    </citation>
    <scope>NUCLEOTIDE SEQUENCE</scope>
    <source>
        <tissue evidence="1">Leaf</tissue>
    </source>
</reference>
<organism evidence="1">
    <name type="scientific">Rhizophora mucronata</name>
    <name type="common">Asiatic mangrove</name>
    <dbReference type="NCBI Taxonomy" id="61149"/>
    <lineage>
        <taxon>Eukaryota</taxon>
        <taxon>Viridiplantae</taxon>
        <taxon>Streptophyta</taxon>
        <taxon>Embryophyta</taxon>
        <taxon>Tracheophyta</taxon>
        <taxon>Spermatophyta</taxon>
        <taxon>Magnoliopsida</taxon>
        <taxon>eudicotyledons</taxon>
        <taxon>Gunneridae</taxon>
        <taxon>Pentapetalae</taxon>
        <taxon>rosids</taxon>
        <taxon>fabids</taxon>
        <taxon>Malpighiales</taxon>
        <taxon>Rhizophoraceae</taxon>
        <taxon>Rhizophora</taxon>
    </lineage>
</organism>
<sequence>MGILQSHKTPAEHVHLVIQLSPYKVHLLLYYHPFE</sequence>